<dbReference type="EC" id="3.4.21.89" evidence="3 7"/>
<evidence type="ECO:0000256" key="2">
    <source>
        <dbReference type="ARBA" id="ARBA00009370"/>
    </source>
</evidence>
<dbReference type="SUPFAM" id="SSF51306">
    <property type="entry name" value="LexA/Signal peptidase"/>
    <property type="match status" value="1"/>
</dbReference>
<dbReference type="NCBIfam" id="TIGR02227">
    <property type="entry name" value="sigpep_I_bact"/>
    <property type="match status" value="1"/>
</dbReference>
<comment type="subcellular location">
    <subcellularLocation>
        <location evidence="8">Membrane</location>
        <topology evidence="8">Single-pass type II membrane protein</topology>
    </subcellularLocation>
</comment>
<dbReference type="STRING" id="1802129.A3J04_04225"/>
<dbReference type="Pfam" id="PF10502">
    <property type="entry name" value="Peptidase_S26"/>
    <property type="match status" value="1"/>
</dbReference>
<evidence type="ECO:0000259" key="9">
    <source>
        <dbReference type="Pfam" id="PF10502"/>
    </source>
</evidence>
<keyword evidence="7" id="KW-0472">Membrane</keyword>
<sequence>MRHEFWELIRVLVISLLIVIPIRYFVAQPFVVRGASMEPTFQDGEYLIVDELTYRFHPPERGDVIILRYPRDLRKFFIKRVVGLPGETVIIEGGKIKIKSGDGGVPILLEESYLPANILTYPDDVMALGEGEFFVLGDNRGDSADSRVWGVLESNKLVGRAFLRLWPLSRVSVF</sequence>
<keyword evidence="4 7" id="KW-0645">Protease</keyword>
<dbReference type="PANTHER" id="PTHR43390">
    <property type="entry name" value="SIGNAL PEPTIDASE I"/>
    <property type="match status" value="1"/>
</dbReference>
<dbReference type="InterPro" id="IPR019533">
    <property type="entry name" value="Peptidase_S26"/>
</dbReference>
<dbReference type="InterPro" id="IPR036286">
    <property type="entry name" value="LexA/Signal_pep-like_sf"/>
</dbReference>
<dbReference type="PROSITE" id="PS00501">
    <property type="entry name" value="SPASE_I_1"/>
    <property type="match status" value="1"/>
</dbReference>
<dbReference type="InterPro" id="IPR000223">
    <property type="entry name" value="Pept_S26A_signal_pept_1"/>
</dbReference>
<dbReference type="CDD" id="cd06530">
    <property type="entry name" value="S26_SPase_I"/>
    <property type="match status" value="1"/>
</dbReference>
<feature type="domain" description="Peptidase S26" evidence="9">
    <location>
        <begin position="6"/>
        <end position="166"/>
    </location>
</feature>
<keyword evidence="7" id="KW-1133">Transmembrane helix</keyword>
<dbReference type="InterPro" id="IPR019757">
    <property type="entry name" value="Pept_S26A_signal_pept_1_Lys-AS"/>
</dbReference>
<comment type="caution">
    <text evidence="10">The sequence shown here is derived from an EMBL/GenBank/DDBJ whole genome shotgun (WGS) entry which is preliminary data.</text>
</comment>
<comment type="catalytic activity">
    <reaction evidence="1 7">
        <text>Cleavage of hydrophobic, N-terminal signal or leader sequences from secreted and periplasmic proteins.</text>
        <dbReference type="EC" id="3.4.21.89"/>
    </reaction>
</comment>
<dbReference type="EMBL" id="MHNZ01000005">
    <property type="protein sequence ID" value="OGZ56936.1"/>
    <property type="molecule type" value="Genomic_DNA"/>
</dbReference>
<dbReference type="GO" id="GO:0006465">
    <property type="term" value="P:signal peptide processing"/>
    <property type="evidence" value="ECO:0007669"/>
    <property type="project" value="InterPro"/>
</dbReference>
<dbReference type="InterPro" id="IPR019758">
    <property type="entry name" value="Pept_S26A_signal_pept_1_CS"/>
</dbReference>
<gene>
    <name evidence="10" type="ORF">A3J04_04225</name>
</gene>
<name>A0A1G2H381_9BACT</name>
<evidence type="ECO:0000256" key="7">
    <source>
        <dbReference type="RuleBase" id="RU003993"/>
    </source>
</evidence>
<dbReference type="GO" id="GO:0016020">
    <property type="term" value="C:membrane"/>
    <property type="evidence" value="ECO:0007669"/>
    <property type="project" value="UniProtKB-SubCell"/>
</dbReference>
<evidence type="ECO:0000313" key="10">
    <source>
        <dbReference type="EMBL" id="OGZ56936.1"/>
    </source>
</evidence>
<dbReference type="InterPro" id="IPR019756">
    <property type="entry name" value="Pept_S26A_signal_pept_1_Ser-AS"/>
</dbReference>
<dbReference type="PANTHER" id="PTHR43390:SF1">
    <property type="entry name" value="CHLOROPLAST PROCESSING PEPTIDASE"/>
    <property type="match status" value="1"/>
</dbReference>
<dbReference type="GO" id="GO:0004252">
    <property type="term" value="F:serine-type endopeptidase activity"/>
    <property type="evidence" value="ECO:0007669"/>
    <property type="project" value="InterPro"/>
</dbReference>
<dbReference type="GO" id="GO:0009003">
    <property type="term" value="F:signal peptidase activity"/>
    <property type="evidence" value="ECO:0007669"/>
    <property type="project" value="UniProtKB-EC"/>
</dbReference>
<keyword evidence="5 7" id="KW-0378">Hydrolase</keyword>
<protein>
    <recommendedName>
        <fullName evidence="3 7">Signal peptidase I</fullName>
        <ecNumber evidence="3 7">3.4.21.89</ecNumber>
    </recommendedName>
</protein>
<keyword evidence="7" id="KW-0812">Transmembrane</keyword>
<dbReference type="Proteomes" id="UP000177954">
    <property type="component" value="Unassembled WGS sequence"/>
</dbReference>
<dbReference type="AlphaFoldDB" id="A0A1G2H381"/>
<evidence type="ECO:0000256" key="6">
    <source>
        <dbReference type="PIRSR" id="PIRSR600223-1"/>
    </source>
</evidence>
<evidence type="ECO:0000256" key="5">
    <source>
        <dbReference type="ARBA" id="ARBA00022801"/>
    </source>
</evidence>
<dbReference type="PRINTS" id="PR00727">
    <property type="entry name" value="LEADERPTASE"/>
</dbReference>
<accession>A0A1G2H381</accession>
<organism evidence="10 11">
    <name type="scientific">Candidatus Ryanbacteria bacterium RIFCSPLOWO2_02_FULL_47_14</name>
    <dbReference type="NCBI Taxonomy" id="1802129"/>
    <lineage>
        <taxon>Bacteria</taxon>
        <taxon>Candidatus Ryaniibacteriota</taxon>
    </lineage>
</organism>
<evidence type="ECO:0000256" key="3">
    <source>
        <dbReference type="ARBA" id="ARBA00013208"/>
    </source>
</evidence>
<dbReference type="PROSITE" id="PS00761">
    <property type="entry name" value="SPASE_I_3"/>
    <property type="match status" value="1"/>
</dbReference>
<dbReference type="PROSITE" id="PS00760">
    <property type="entry name" value="SPASE_I_2"/>
    <property type="match status" value="1"/>
</dbReference>
<evidence type="ECO:0000313" key="11">
    <source>
        <dbReference type="Proteomes" id="UP000177954"/>
    </source>
</evidence>
<reference evidence="10 11" key="1">
    <citation type="journal article" date="2016" name="Nat. Commun.">
        <title>Thousands of microbial genomes shed light on interconnected biogeochemical processes in an aquifer system.</title>
        <authorList>
            <person name="Anantharaman K."/>
            <person name="Brown C.T."/>
            <person name="Hug L.A."/>
            <person name="Sharon I."/>
            <person name="Castelle C.J."/>
            <person name="Probst A.J."/>
            <person name="Thomas B.C."/>
            <person name="Singh A."/>
            <person name="Wilkins M.J."/>
            <person name="Karaoz U."/>
            <person name="Brodie E.L."/>
            <person name="Williams K.H."/>
            <person name="Hubbard S.S."/>
            <person name="Banfield J.F."/>
        </authorList>
    </citation>
    <scope>NUCLEOTIDE SEQUENCE [LARGE SCALE GENOMIC DNA]</scope>
</reference>
<evidence type="ECO:0000256" key="8">
    <source>
        <dbReference type="RuleBase" id="RU362042"/>
    </source>
</evidence>
<evidence type="ECO:0000256" key="4">
    <source>
        <dbReference type="ARBA" id="ARBA00022670"/>
    </source>
</evidence>
<feature type="active site" evidence="6">
    <location>
        <position position="36"/>
    </location>
</feature>
<dbReference type="Gene3D" id="2.10.109.10">
    <property type="entry name" value="Umud Fragment, subunit A"/>
    <property type="match status" value="1"/>
</dbReference>
<feature type="active site" evidence="6">
    <location>
        <position position="79"/>
    </location>
</feature>
<comment type="similarity">
    <text evidence="2 8">Belongs to the peptidase S26 family.</text>
</comment>
<evidence type="ECO:0000256" key="1">
    <source>
        <dbReference type="ARBA" id="ARBA00000677"/>
    </source>
</evidence>
<proteinExistence type="inferred from homology"/>
<feature type="transmembrane region" description="Helical" evidence="7">
    <location>
        <begin position="7"/>
        <end position="26"/>
    </location>
</feature>